<dbReference type="SMART" id="SM00347">
    <property type="entry name" value="HTH_MARR"/>
    <property type="match status" value="1"/>
</dbReference>
<dbReference type="InterPro" id="IPR039422">
    <property type="entry name" value="MarR/SlyA-like"/>
</dbReference>
<dbReference type="InterPro" id="IPR036390">
    <property type="entry name" value="WH_DNA-bd_sf"/>
</dbReference>
<dbReference type="PRINTS" id="PR00598">
    <property type="entry name" value="HTHMARR"/>
</dbReference>
<dbReference type="Gene3D" id="1.10.10.10">
    <property type="entry name" value="Winged helix-like DNA-binding domain superfamily/Winged helix DNA-binding domain"/>
    <property type="match status" value="1"/>
</dbReference>
<proteinExistence type="predicted"/>
<dbReference type="PROSITE" id="PS50995">
    <property type="entry name" value="HTH_MARR_2"/>
    <property type="match status" value="1"/>
</dbReference>
<evidence type="ECO:0000313" key="3">
    <source>
        <dbReference type="Proteomes" id="UP001597478"/>
    </source>
</evidence>
<organism evidence="2 3">
    <name type="scientific">Prauserella oleivorans</name>
    <dbReference type="NCBI Taxonomy" id="1478153"/>
    <lineage>
        <taxon>Bacteria</taxon>
        <taxon>Bacillati</taxon>
        <taxon>Actinomycetota</taxon>
        <taxon>Actinomycetes</taxon>
        <taxon>Pseudonocardiales</taxon>
        <taxon>Pseudonocardiaceae</taxon>
        <taxon>Prauserella</taxon>
    </lineage>
</organism>
<evidence type="ECO:0000313" key="2">
    <source>
        <dbReference type="EMBL" id="MFD2803190.1"/>
    </source>
</evidence>
<dbReference type="InterPro" id="IPR000835">
    <property type="entry name" value="HTH_MarR-typ"/>
</dbReference>
<dbReference type="RefSeq" id="WP_377394753.1">
    <property type="nucleotide sequence ID" value="NZ_JBHSAN010000054.1"/>
</dbReference>
<gene>
    <name evidence="2" type="ORF">ACFS2C_27750</name>
</gene>
<name>A0ABW5WI32_9PSEU</name>
<dbReference type="PANTHER" id="PTHR33164">
    <property type="entry name" value="TRANSCRIPTIONAL REGULATOR, MARR FAMILY"/>
    <property type="match status" value="1"/>
</dbReference>
<dbReference type="PANTHER" id="PTHR33164:SF95">
    <property type="entry name" value="TRANSCRIPTIONAL REGULATOR"/>
    <property type="match status" value="1"/>
</dbReference>
<dbReference type="SUPFAM" id="SSF46785">
    <property type="entry name" value="Winged helix' DNA-binding domain"/>
    <property type="match status" value="1"/>
</dbReference>
<dbReference type="InterPro" id="IPR036388">
    <property type="entry name" value="WH-like_DNA-bd_sf"/>
</dbReference>
<dbReference type="Pfam" id="PF12802">
    <property type="entry name" value="MarR_2"/>
    <property type="match status" value="1"/>
</dbReference>
<comment type="caution">
    <text evidence="2">The sequence shown here is derived from an EMBL/GenBank/DDBJ whole genome shotgun (WGS) entry which is preliminary data.</text>
</comment>
<protein>
    <submittedName>
        <fullName evidence="2">MarR family winged helix-turn-helix transcriptional regulator</fullName>
    </submittedName>
</protein>
<sequence length="153" mass="17595">MSVDREPRQLPAPAFEEYTGFLLHRLGIGAQRVIEETLRPLDLRPREFRVLALLGDTPRSQRELAELSRLDRTTMVAVVDRLEDLELVRRTRNATDRRKYLVERTAAGASLVGDAMVKLIKAEREFLSPLPEDRQTELNALLRELYAVRIVDC</sequence>
<evidence type="ECO:0000259" key="1">
    <source>
        <dbReference type="PROSITE" id="PS50995"/>
    </source>
</evidence>
<keyword evidence="3" id="KW-1185">Reference proteome</keyword>
<dbReference type="Proteomes" id="UP001597478">
    <property type="component" value="Unassembled WGS sequence"/>
</dbReference>
<reference evidence="3" key="1">
    <citation type="journal article" date="2019" name="Int. J. Syst. Evol. Microbiol.">
        <title>The Global Catalogue of Microorganisms (GCM) 10K type strain sequencing project: providing services to taxonomists for standard genome sequencing and annotation.</title>
        <authorList>
            <consortium name="The Broad Institute Genomics Platform"/>
            <consortium name="The Broad Institute Genome Sequencing Center for Infectious Disease"/>
            <person name="Wu L."/>
            <person name="Ma J."/>
        </authorList>
    </citation>
    <scope>NUCLEOTIDE SEQUENCE [LARGE SCALE GENOMIC DNA]</scope>
    <source>
        <strain evidence="3">IBRC-M 10906</strain>
    </source>
</reference>
<dbReference type="EMBL" id="JBHUOF010000049">
    <property type="protein sequence ID" value="MFD2803190.1"/>
    <property type="molecule type" value="Genomic_DNA"/>
</dbReference>
<feature type="domain" description="HTH marR-type" evidence="1">
    <location>
        <begin position="16"/>
        <end position="147"/>
    </location>
</feature>
<accession>A0ABW5WI32</accession>